<dbReference type="InterPro" id="IPR011009">
    <property type="entry name" value="Kinase-like_dom_sf"/>
</dbReference>
<protein>
    <submittedName>
        <fullName evidence="8">Predicted protein</fullName>
    </submittedName>
</protein>
<feature type="coiled-coil region" evidence="5">
    <location>
        <begin position="991"/>
        <end position="1028"/>
    </location>
</feature>
<comment type="subcellular location">
    <subcellularLocation>
        <location evidence="1">Cytoplasm</location>
    </subcellularLocation>
</comment>
<dbReference type="SUPFAM" id="SSF56112">
    <property type="entry name" value="Protein kinase-like (PK-like)"/>
    <property type="match status" value="1"/>
</dbReference>
<dbReference type="RefSeq" id="XP_002670182.1">
    <property type="nucleotide sequence ID" value="XM_002670136.1"/>
</dbReference>
<dbReference type="Proteomes" id="UP000006671">
    <property type="component" value="Unassembled WGS sequence"/>
</dbReference>
<keyword evidence="3" id="KW-0963">Cytoplasm</keyword>
<dbReference type="Pfam" id="PF00780">
    <property type="entry name" value="CNH"/>
    <property type="match status" value="1"/>
</dbReference>
<dbReference type="KEGG" id="ngr:NAEGRDRAFT_74877"/>
<proteinExistence type="predicted"/>
<dbReference type="InterPro" id="IPR032914">
    <property type="entry name" value="Vam6/VPS39/TRAP1"/>
</dbReference>
<dbReference type="AlphaFoldDB" id="D2W0J1"/>
<evidence type="ECO:0000259" key="7">
    <source>
        <dbReference type="PROSITE" id="PS50219"/>
    </source>
</evidence>
<evidence type="ECO:0000313" key="9">
    <source>
        <dbReference type="Proteomes" id="UP000006671"/>
    </source>
</evidence>
<dbReference type="GO" id="GO:0006914">
    <property type="term" value="P:autophagy"/>
    <property type="evidence" value="ECO:0007669"/>
    <property type="project" value="TreeGrafter"/>
</dbReference>
<keyword evidence="5" id="KW-0175">Coiled coil</keyword>
<dbReference type="GO" id="GO:0015031">
    <property type="term" value="P:protein transport"/>
    <property type="evidence" value="ECO:0007669"/>
    <property type="project" value="UniProtKB-KW"/>
</dbReference>
<sequence length="1030" mass="119552">MAVASKKTISILKYDSKESTFKFIQEVVLSDEVKSLNWSREKLCVGLKKEYSLIDLQKLPIGHQKVMDYVNRVQQNTFGLSLPNETVLSVNKIGVFIDSSGSKCRYITWSEVPNMVAYLNPFLIAVLSAGLEVRILHDQLTSETLVQNIPLKDEIIAMSQQNFIDFDNPQNIDRGMGVGSTSRDKIDRDDEIDPSNRCFLASKDAIYVIVMKQFDYQAGELLHNQQFERTLQICEAVENSIYKLESWRIEAIHTEYGFYLVTNGDFGKAMVHFSKGNVDPRMIISLFPDLIPRSIVYRDSFFLPYTPEEKQKIELFLADTEQRKTGLQALVQYLLNIRKDLDKYFIETVDTSLLKALVLTNDPRTEEFISQPNHCNISESLSFILCDDQNFRELVLFCKTKDLHAKEQQLLKLLEEKEFLLSILKKNGLSLEYAPICYRNDRKIVLEAFKQNEKALKYASQELKGDKILKLHTSIVHVVDFVYLEEEGLYNLLSKTIDSNIIGFNDDESDNASELPPSECSLEFVQTCIVIWILKLIGENYLQVEANITETIDYFLFCMNLETLLKDRIQKITKRSKLVETINDISNEFSFHAYSEHEYSSIIYLLYKTNGKDIKSILSEYRNTTGTTHRVLTAAIIFRENSSFKRYHLLSTLGYGAEGVVFKAFDLELKETFAIKIKFESEYDLDHTKKRIEFLKQDIEGKIKCFDCGIIEFGHLKTKHLYTIMEMGDESLRKIIGKNNINQKTMEKSHLIEILEIFSKILYSVQTIHNHNIAHRDLDPNNIVKVNDTFKIIDFDQSRVVELGKSITINVGKYSYMAPEVSDNTYEEENRQDLTYDSKLIQNREVSTSCDIFSMGCIFLELLTNCPLRLDKGFINGTDLSLFNEKHRYFTYDGLYFHSAVVTLEGELKLHHAIKLWIDNHINNQFGVNEIITRCLISMIQRNAKKRLDCFTYKLIIDSVINYLKGEITDLSMAIENEMKELREVRPLLNYSEMIQENFNLQKDVDMLRKENEKLKLELEELRRENKKLH</sequence>
<dbReference type="InterPro" id="IPR025197">
    <property type="entry name" value="DUF4116"/>
</dbReference>
<reference evidence="8 9" key="1">
    <citation type="journal article" date="2010" name="Cell">
        <title>The genome of Naegleria gruberi illuminates early eukaryotic versatility.</title>
        <authorList>
            <person name="Fritz-Laylin L.K."/>
            <person name="Prochnik S.E."/>
            <person name="Ginger M.L."/>
            <person name="Dacks J.B."/>
            <person name="Carpenter M.L."/>
            <person name="Field M.C."/>
            <person name="Kuo A."/>
            <person name="Paredez A."/>
            <person name="Chapman J."/>
            <person name="Pham J."/>
            <person name="Shu S."/>
            <person name="Neupane R."/>
            <person name="Cipriano M."/>
            <person name="Mancuso J."/>
            <person name="Tu H."/>
            <person name="Salamov A."/>
            <person name="Lindquist E."/>
            <person name="Shapiro H."/>
            <person name="Lucas S."/>
            <person name="Grigoriev I.V."/>
            <person name="Cande W.Z."/>
            <person name="Fulton C."/>
            <person name="Rokhsar D.S."/>
            <person name="Dawson S.C."/>
        </authorList>
    </citation>
    <scope>NUCLEOTIDE SEQUENCE [LARGE SCALE GENOMIC DNA]</scope>
    <source>
        <strain evidence="8 9">NEG-M</strain>
    </source>
</reference>
<gene>
    <name evidence="8" type="ORF">NAEGRDRAFT_74877</name>
</gene>
<evidence type="ECO:0000256" key="3">
    <source>
        <dbReference type="ARBA" id="ARBA00022490"/>
    </source>
</evidence>
<dbReference type="VEuPathDB" id="AmoebaDB:NAEGRDRAFT_74877"/>
<dbReference type="InterPro" id="IPR000719">
    <property type="entry name" value="Prot_kinase_dom"/>
</dbReference>
<dbReference type="PROSITE" id="PS50219">
    <property type="entry name" value="CNH"/>
    <property type="match status" value="1"/>
</dbReference>
<evidence type="ECO:0000259" key="6">
    <source>
        <dbReference type="PROSITE" id="PS50011"/>
    </source>
</evidence>
<dbReference type="SMART" id="SM00220">
    <property type="entry name" value="S_TKc"/>
    <property type="match status" value="1"/>
</dbReference>
<dbReference type="Pfam" id="PF13475">
    <property type="entry name" value="DUF4116"/>
    <property type="match status" value="1"/>
</dbReference>
<dbReference type="Gene3D" id="1.10.510.10">
    <property type="entry name" value="Transferase(Phosphotransferase) domain 1"/>
    <property type="match status" value="1"/>
</dbReference>
<dbReference type="eggNOG" id="KOG2063">
    <property type="taxonomic scope" value="Eukaryota"/>
</dbReference>
<dbReference type="InterPro" id="IPR001180">
    <property type="entry name" value="CNH_dom"/>
</dbReference>
<keyword evidence="9" id="KW-1185">Reference proteome</keyword>
<name>D2W0J1_NAEGR</name>
<dbReference type="PROSITE" id="PS50011">
    <property type="entry name" value="PROTEIN_KINASE_DOM"/>
    <property type="match status" value="1"/>
</dbReference>
<dbReference type="eggNOG" id="KOG0665">
    <property type="taxonomic scope" value="Eukaryota"/>
</dbReference>
<evidence type="ECO:0000256" key="2">
    <source>
        <dbReference type="ARBA" id="ARBA00022448"/>
    </source>
</evidence>
<dbReference type="STRING" id="5762.D2W0J1"/>
<dbReference type="GO" id="GO:0004672">
    <property type="term" value="F:protein kinase activity"/>
    <property type="evidence" value="ECO:0007669"/>
    <property type="project" value="InterPro"/>
</dbReference>
<evidence type="ECO:0000256" key="5">
    <source>
        <dbReference type="SAM" id="Coils"/>
    </source>
</evidence>
<dbReference type="PANTHER" id="PTHR12894">
    <property type="entry name" value="CNH DOMAIN CONTAINING"/>
    <property type="match status" value="1"/>
</dbReference>
<evidence type="ECO:0000256" key="1">
    <source>
        <dbReference type="ARBA" id="ARBA00004496"/>
    </source>
</evidence>
<dbReference type="InParanoid" id="D2W0J1"/>
<feature type="domain" description="Protein kinase" evidence="6">
    <location>
        <begin position="647"/>
        <end position="961"/>
    </location>
</feature>
<dbReference type="PANTHER" id="PTHR12894:SF27">
    <property type="entry name" value="TRANSFORMING GROWTH FACTOR-BETA RECEPTOR-ASSOCIATED PROTEIN 1"/>
    <property type="match status" value="1"/>
</dbReference>
<dbReference type="GO" id="GO:0016020">
    <property type="term" value="C:membrane"/>
    <property type="evidence" value="ECO:0007669"/>
    <property type="project" value="TreeGrafter"/>
</dbReference>
<organism evidence="9">
    <name type="scientific">Naegleria gruberi</name>
    <name type="common">Amoeba</name>
    <dbReference type="NCBI Taxonomy" id="5762"/>
    <lineage>
        <taxon>Eukaryota</taxon>
        <taxon>Discoba</taxon>
        <taxon>Heterolobosea</taxon>
        <taxon>Tetramitia</taxon>
        <taxon>Eutetramitia</taxon>
        <taxon>Vahlkampfiidae</taxon>
        <taxon>Naegleria</taxon>
    </lineage>
</organism>
<accession>D2W0J1</accession>
<dbReference type="EMBL" id="GG738918">
    <property type="protein sequence ID" value="EFC37438.1"/>
    <property type="molecule type" value="Genomic_DNA"/>
</dbReference>
<dbReference type="OrthoDB" id="5325112at2759"/>
<dbReference type="GeneID" id="8861090"/>
<dbReference type="GO" id="GO:0005737">
    <property type="term" value="C:cytoplasm"/>
    <property type="evidence" value="ECO:0007669"/>
    <property type="project" value="UniProtKB-SubCell"/>
</dbReference>
<evidence type="ECO:0000313" key="8">
    <source>
        <dbReference type="EMBL" id="EFC37438.1"/>
    </source>
</evidence>
<dbReference type="Pfam" id="PF00069">
    <property type="entry name" value="Pkinase"/>
    <property type="match status" value="1"/>
</dbReference>
<dbReference type="GO" id="GO:0034058">
    <property type="term" value="P:endosomal vesicle fusion"/>
    <property type="evidence" value="ECO:0007669"/>
    <property type="project" value="TreeGrafter"/>
</dbReference>
<feature type="domain" description="CNH" evidence="7">
    <location>
        <begin position="1"/>
        <end position="164"/>
    </location>
</feature>
<evidence type="ECO:0000256" key="4">
    <source>
        <dbReference type="ARBA" id="ARBA00022927"/>
    </source>
</evidence>
<dbReference type="GO" id="GO:0005524">
    <property type="term" value="F:ATP binding"/>
    <property type="evidence" value="ECO:0007669"/>
    <property type="project" value="InterPro"/>
</dbReference>
<keyword evidence="4" id="KW-0653">Protein transport</keyword>
<keyword evidence="2" id="KW-0813">Transport</keyword>